<evidence type="ECO:0000313" key="2">
    <source>
        <dbReference type="Proteomes" id="UP001165960"/>
    </source>
</evidence>
<keyword evidence="2" id="KW-1185">Reference proteome</keyword>
<accession>A0ACC2RXD9</accession>
<reference evidence="1" key="1">
    <citation type="submission" date="2022-04" db="EMBL/GenBank/DDBJ databases">
        <title>Genome of the entomopathogenic fungus Entomophthora muscae.</title>
        <authorList>
            <person name="Elya C."/>
            <person name="Lovett B.R."/>
            <person name="Lee E."/>
            <person name="Macias A.M."/>
            <person name="Hajek A.E."/>
            <person name="De Bivort B.L."/>
            <person name="Kasson M.T."/>
            <person name="De Fine Licht H.H."/>
            <person name="Stajich J.E."/>
        </authorList>
    </citation>
    <scope>NUCLEOTIDE SEQUENCE</scope>
    <source>
        <strain evidence="1">Berkeley</strain>
    </source>
</reference>
<protein>
    <submittedName>
        <fullName evidence="1">Protein fmp32, mitochondrial</fullName>
    </submittedName>
</protein>
<dbReference type="EMBL" id="QTSX02006425">
    <property type="protein sequence ID" value="KAJ9054783.1"/>
    <property type="molecule type" value="Genomic_DNA"/>
</dbReference>
<comment type="caution">
    <text evidence="1">The sequence shown here is derived from an EMBL/GenBank/DDBJ whole genome shotgun (WGS) entry which is preliminary data.</text>
</comment>
<gene>
    <name evidence="1" type="primary">FMP32_1</name>
    <name evidence="1" type="ORF">DSO57_1010656</name>
</gene>
<evidence type="ECO:0000313" key="1">
    <source>
        <dbReference type="EMBL" id="KAJ9054783.1"/>
    </source>
</evidence>
<name>A0ACC2RXD9_9FUNG</name>
<dbReference type="Proteomes" id="UP001165960">
    <property type="component" value="Unassembled WGS sequence"/>
</dbReference>
<sequence length="217" mass="25134">MSRRLLYSFAGRSLSRADLFSVPRANFSTALMTRDSHSPYLFDTHEFVTKLESEGFTRQQSETIVTCLHDVMSESFNNLASGLVTKEQQEKSVYTYKVDFAQLKSEIQMLEKNDFAVMKSENEKLAREVEKLKRRLKDEISRTQAGVRLDMNLEKGRLRNEASQQTSKLNDSQAKIEQEIYNLRAQMENIKFQILQYMVGTITGTSALILAYLRMFR</sequence>
<organism evidence="1 2">
    <name type="scientific">Entomophthora muscae</name>
    <dbReference type="NCBI Taxonomy" id="34485"/>
    <lineage>
        <taxon>Eukaryota</taxon>
        <taxon>Fungi</taxon>
        <taxon>Fungi incertae sedis</taxon>
        <taxon>Zoopagomycota</taxon>
        <taxon>Entomophthoromycotina</taxon>
        <taxon>Entomophthoromycetes</taxon>
        <taxon>Entomophthorales</taxon>
        <taxon>Entomophthoraceae</taxon>
        <taxon>Entomophthora</taxon>
    </lineage>
</organism>
<proteinExistence type="predicted"/>